<accession>A0A926E0E6</accession>
<evidence type="ECO:0000313" key="1">
    <source>
        <dbReference type="EMBL" id="MBC8558642.1"/>
    </source>
</evidence>
<dbReference type="InterPro" id="IPR010697">
    <property type="entry name" value="YspA"/>
</dbReference>
<dbReference type="PANTHER" id="PTHR38440:SF1">
    <property type="entry name" value="UPF0398 PROTEIN SPR0331"/>
    <property type="match status" value="1"/>
</dbReference>
<dbReference type="PANTHER" id="PTHR38440">
    <property type="entry name" value="UPF0398 PROTEIN YPSA"/>
    <property type="match status" value="1"/>
</dbReference>
<sequence>MREQSVSFTGHRPEKIISPFVENSEEVNAIKLELHNAIVRAIDDGYTTFLCGMAMGVDIWAGEIVLGLRRQFKNLKLIAVVPFPQQANTWPQEWRIRFRNLLEKTDEVVMISEHYDSDSFFARNRYLVDYSARLVAVYNQEKKGGTAYTVRYARQQQVDVDMIAI</sequence>
<name>A0A926E0E6_9FIRM</name>
<dbReference type="Pfam" id="PF06908">
    <property type="entry name" value="YpsA"/>
    <property type="match status" value="1"/>
</dbReference>
<gene>
    <name evidence="1" type="ORF">H8710_01030</name>
</gene>
<dbReference type="Gene3D" id="3.40.50.450">
    <property type="match status" value="1"/>
</dbReference>
<dbReference type="Proteomes" id="UP000610760">
    <property type="component" value="Unassembled WGS sequence"/>
</dbReference>
<comment type="caution">
    <text evidence="1">The sequence shown here is derived from an EMBL/GenBank/DDBJ whole genome shotgun (WGS) entry which is preliminary data.</text>
</comment>
<dbReference type="RefSeq" id="WP_249293532.1">
    <property type="nucleotide sequence ID" value="NZ_JACRSV010000001.1"/>
</dbReference>
<evidence type="ECO:0000313" key="2">
    <source>
        <dbReference type="Proteomes" id="UP000610760"/>
    </source>
</evidence>
<organism evidence="1 2">
    <name type="scientific">Fumia xinanensis</name>
    <dbReference type="NCBI Taxonomy" id="2763659"/>
    <lineage>
        <taxon>Bacteria</taxon>
        <taxon>Bacillati</taxon>
        <taxon>Bacillota</taxon>
        <taxon>Clostridia</taxon>
        <taxon>Eubacteriales</taxon>
        <taxon>Oscillospiraceae</taxon>
        <taxon>Fumia</taxon>
    </lineage>
</organism>
<proteinExistence type="predicted"/>
<dbReference type="AlphaFoldDB" id="A0A926E0E6"/>
<dbReference type="EMBL" id="JACRSV010000001">
    <property type="protein sequence ID" value="MBC8558642.1"/>
    <property type="molecule type" value="Genomic_DNA"/>
</dbReference>
<dbReference type="SUPFAM" id="SSF102405">
    <property type="entry name" value="MCP/YpsA-like"/>
    <property type="match status" value="1"/>
</dbReference>
<protein>
    <submittedName>
        <fullName evidence="1">DUF1273 family protein</fullName>
    </submittedName>
</protein>
<keyword evidence="2" id="KW-1185">Reference proteome</keyword>
<reference evidence="1" key="1">
    <citation type="submission" date="2020-08" db="EMBL/GenBank/DDBJ databases">
        <title>Genome public.</title>
        <authorList>
            <person name="Liu C."/>
            <person name="Sun Q."/>
        </authorList>
    </citation>
    <scope>NUCLEOTIDE SEQUENCE</scope>
    <source>
        <strain evidence="1">NSJ-33</strain>
    </source>
</reference>